<reference evidence="1 2" key="1">
    <citation type="journal article" date="2022" name="New Phytol.">
        <title>Ecological generalism drives hyperdiversity of secondary metabolite gene clusters in xylarialean endophytes.</title>
        <authorList>
            <person name="Franco M.E.E."/>
            <person name="Wisecaver J.H."/>
            <person name="Arnold A.E."/>
            <person name="Ju Y.M."/>
            <person name="Slot J.C."/>
            <person name="Ahrendt S."/>
            <person name="Moore L.P."/>
            <person name="Eastman K.E."/>
            <person name="Scott K."/>
            <person name="Konkel Z."/>
            <person name="Mondo S.J."/>
            <person name="Kuo A."/>
            <person name="Hayes R.D."/>
            <person name="Haridas S."/>
            <person name="Andreopoulos B."/>
            <person name="Riley R."/>
            <person name="LaButti K."/>
            <person name="Pangilinan J."/>
            <person name="Lipzen A."/>
            <person name="Amirebrahimi M."/>
            <person name="Yan J."/>
            <person name="Adam C."/>
            <person name="Keymanesh K."/>
            <person name="Ng V."/>
            <person name="Louie K."/>
            <person name="Northen T."/>
            <person name="Drula E."/>
            <person name="Henrissat B."/>
            <person name="Hsieh H.M."/>
            <person name="Youens-Clark K."/>
            <person name="Lutzoni F."/>
            <person name="Miadlikowska J."/>
            <person name="Eastwood D.C."/>
            <person name="Hamelin R.C."/>
            <person name="Grigoriev I.V."/>
            <person name="U'Ren J.M."/>
        </authorList>
    </citation>
    <scope>NUCLEOTIDE SEQUENCE [LARGE SCALE GENOMIC DNA]</scope>
    <source>
        <strain evidence="1 2">CBS 119005</strain>
    </source>
</reference>
<protein>
    <submittedName>
        <fullName evidence="1">Uncharacterized protein</fullName>
    </submittedName>
</protein>
<keyword evidence="2" id="KW-1185">Reference proteome</keyword>
<accession>A0ACB9Z9J0</accession>
<evidence type="ECO:0000313" key="1">
    <source>
        <dbReference type="EMBL" id="KAI4868084.1"/>
    </source>
</evidence>
<dbReference type="EMBL" id="MU393441">
    <property type="protein sequence ID" value="KAI4868084.1"/>
    <property type="molecule type" value="Genomic_DNA"/>
</dbReference>
<evidence type="ECO:0000313" key="2">
    <source>
        <dbReference type="Proteomes" id="UP001497700"/>
    </source>
</evidence>
<proteinExistence type="predicted"/>
<organism evidence="1 2">
    <name type="scientific">Hypoxylon rubiginosum</name>
    <dbReference type="NCBI Taxonomy" id="110542"/>
    <lineage>
        <taxon>Eukaryota</taxon>
        <taxon>Fungi</taxon>
        <taxon>Dikarya</taxon>
        <taxon>Ascomycota</taxon>
        <taxon>Pezizomycotina</taxon>
        <taxon>Sordariomycetes</taxon>
        <taxon>Xylariomycetidae</taxon>
        <taxon>Xylariales</taxon>
        <taxon>Hypoxylaceae</taxon>
        <taxon>Hypoxylon</taxon>
    </lineage>
</organism>
<gene>
    <name evidence="1" type="ORF">F4820DRAFT_411429</name>
</gene>
<name>A0ACB9Z9J0_9PEZI</name>
<sequence length="80" mass="9264">MGSRGKSVVTSLHESYKRNRRKKKKIDAGLIRTDAPEGTRFLVLRIRPLCHCASNPFARRYVRVGEKVWIKALYSTWCCP</sequence>
<dbReference type="Proteomes" id="UP001497700">
    <property type="component" value="Unassembled WGS sequence"/>
</dbReference>
<comment type="caution">
    <text evidence="1">The sequence shown here is derived from an EMBL/GenBank/DDBJ whole genome shotgun (WGS) entry which is preliminary data.</text>
</comment>